<accession>A0A517MTT3</accession>
<dbReference type="EC" id="3.1.6.1" evidence="3"/>
<evidence type="ECO:0000256" key="2">
    <source>
        <dbReference type="ARBA" id="ARBA00022801"/>
    </source>
</evidence>
<dbReference type="InterPro" id="IPR017850">
    <property type="entry name" value="Alkaline_phosphatase_core_sf"/>
</dbReference>
<sequence>MADDVGIGDPECYNPGSKIPTPNIDAIAAAGIRFTDAHSPSAVCSPISYGA</sequence>
<dbReference type="Proteomes" id="UP000319852">
    <property type="component" value="Chromosome"/>
</dbReference>
<proteinExistence type="inferred from homology"/>
<organism evidence="3 4">
    <name type="scientific">Adhaeretor mobilis</name>
    <dbReference type="NCBI Taxonomy" id="1930276"/>
    <lineage>
        <taxon>Bacteria</taxon>
        <taxon>Pseudomonadati</taxon>
        <taxon>Planctomycetota</taxon>
        <taxon>Planctomycetia</taxon>
        <taxon>Pirellulales</taxon>
        <taxon>Lacipirellulaceae</taxon>
        <taxon>Adhaeretor</taxon>
    </lineage>
</organism>
<dbReference type="Gene3D" id="3.40.720.10">
    <property type="entry name" value="Alkaline Phosphatase, subunit A"/>
    <property type="match status" value="1"/>
</dbReference>
<reference evidence="3 4" key="1">
    <citation type="submission" date="2019-02" db="EMBL/GenBank/DDBJ databases">
        <title>Deep-cultivation of Planctomycetes and their phenomic and genomic characterization uncovers novel biology.</title>
        <authorList>
            <person name="Wiegand S."/>
            <person name="Jogler M."/>
            <person name="Boedeker C."/>
            <person name="Pinto D."/>
            <person name="Vollmers J."/>
            <person name="Rivas-Marin E."/>
            <person name="Kohn T."/>
            <person name="Peeters S.H."/>
            <person name="Heuer A."/>
            <person name="Rast P."/>
            <person name="Oberbeckmann S."/>
            <person name="Bunk B."/>
            <person name="Jeske O."/>
            <person name="Meyerdierks A."/>
            <person name="Storesund J.E."/>
            <person name="Kallscheuer N."/>
            <person name="Luecker S."/>
            <person name="Lage O.M."/>
            <person name="Pohl T."/>
            <person name="Merkel B.J."/>
            <person name="Hornburger P."/>
            <person name="Mueller R.-W."/>
            <person name="Bruemmer F."/>
            <person name="Labrenz M."/>
            <person name="Spormann A.M."/>
            <person name="Op den Camp H."/>
            <person name="Overmann J."/>
            <person name="Amann R."/>
            <person name="Jetten M.S.M."/>
            <person name="Mascher T."/>
            <person name="Medema M.H."/>
            <person name="Devos D.P."/>
            <person name="Kaster A.-K."/>
            <person name="Ovreas L."/>
            <person name="Rohde M."/>
            <person name="Galperin M.Y."/>
            <person name="Jogler C."/>
        </authorList>
    </citation>
    <scope>NUCLEOTIDE SEQUENCE [LARGE SCALE GENOMIC DNA]</scope>
    <source>
        <strain evidence="3 4">HG15A2</strain>
    </source>
</reference>
<name>A0A517MTT3_9BACT</name>
<dbReference type="InterPro" id="IPR050738">
    <property type="entry name" value="Sulfatase"/>
</dbReference>
<dbReference type="OrthoDB" id="291352at2"/>
<keyword evidence="2 3" id="KW-0378">Hydrolase</keyword>
<dbReference type="PANTHER" id="PTHR42693:SF53">
    <property type="entry name" value="ENDO-4-O-SULFATASE"/>
    <property type="match status" value="1"/>
</dbReference>
<evidence type="ECO:0000313" key="3">
    <source>
        <dbReference type="EMBL" id="QDS98290.1"/>
    </source>
</evidence>
<dbReference type="EMBL" id="CP036263">
    <property type="protein sequence ID" value="QDS98290.1"/>
    <property type="molecule type" value="Genomic_DNA"/>
</dbReference>
<gene>
    <name evidence="3" type="primary">atsA_8</name>
    <name evidence="3" type="ORF">HG15A2_15630</name>
</gene>
<dbReference type="PANTHER" id="PTHR42693">
    <property type="entry name" value="ARYLSULFATASE FAMILY MEMBER"/>
    <property type="match status" value="1"/>
</dbReference>
<dbReference type="AlphaFoldDB" id="A0A517MTT3"/>
<keyword evidence="4" id="KW-1185">Reference proteome</keyword>
<evidence type="ECO:0000256" key="1">
    <source>
        <dbReference type="ARBA" id="ARBA00008779"/>
    </source>
</evidence>
<dbReference type="SUPFAM" id="SSF53649">
    <property type="entry name" value="Alkaline phosphatase-like"/>
    <property type="match status" value="1"/>
</dbReference>
<evidence type="ECO:0000313" key="4">
    <source>
        <dbReference type="Proteomes" id="UP000319852"/>
    </source>
</evidence>
<dbReference type="KEGG" id="amob:HG15A2_15630"/>
<dbReference type="GO" id="GO:0004065">
    <property type="term" value="F:arylsulfatase activity"/>
    <property type="evidence" value="ECO:0007669"/>
    <property type="project" value="UniProtKB-EC"/>
</dbReference>
<comment type="similarity">
    <text evidence="1">Belongs to the sulfatase family.</text>
</comment>
<protein>
    <submittedName>
        <fullName evidence="3">Arylsulfatase</fullName>
        <ecNumber evidence="3">3.1.6.1</ecNumber>
    </submittedName>
</protein>